<evidence type="ECO:0000313" key="7">
    <source>
        <dbReference type="Proteomes" id="UP000537161"/>
    </source>
</evidence>
<evidence type="ECO:0000256" key="4">
    <source>
        <dbReference type="ARBA" id="ARBA00023163"/>
    </source>
</evidence>
<evidence type="ECO:0000256" key="3">
    <source>
        <dbReference type="ARBA" id="ARBA00023125"/>
    </source>
</evidence>
<dbReference type="Pfam" id="PF03466">
    <property type="entry name" value="LysR_substrate"/>
    <property type="match status" value="1"/>
</dbReference>
<evidence type="ECO:0000256" key="1">
    <source>
        <dbReference type="ARBA" id="ARBA00009437"/>
    </source>
</evidence>
<dbReference type="InterPro" id="IPR005119">
    <property type="entry name" value="LysR_subst-bd"/>
</dbReference>
<dbReference type="SUPFAM" id="SSF53850">
    <property type="entry name" value="Periplasmic binding protein-like II"/>
    <property type="match status" value="1"/>
</dbReference>
<dbReference type="FunFam" id="1.10.10.10:FF:000001">
    <property type="entry name" value="LysR family transcriptional regulator"/>
    <property type="match status" value="1"/>
</dbReference>
<dbReference type="InterPro" id="IPR036388">
    <property type="entry name" value="WH-like_DNA-bd_sf"/>
</dbReference>
<dbReference type="PANTHER" id="PTHR30346:SF28">
    <property type="entry name" value="HTH-TYPE TRANSCRIPTIONAL REGULATOR CYNR"/>
    <property type="match status" value="1"/>
</dbReference>
<comment type="caution">
    <text evidence="6">The sequence shown here is derived from an EMBL/GenBank/DDBJ whole genome shotgun (WGS) entry which is preliminary data.</text>
</comment>
<dbReference type="PRINTS" id="PR00039">
    <property type="entry name" value="HTHLYSR"/>
</dbReference>
<dbReference type="PROSITE" id="PS50931">
    <property type="entry name" value="HTH_LYSR"/>
    <property type="match status" value="1"/>
</dbReference>
<evidence type="ECO:0000313" key="6">
    <source>
        <dbReference type="EMBL" id="MBB5707426.1"/>
    </source>
</evidence>
<dbReference type="SUPFAM" id="SSF46785">
    <property type="entry name" value="Winged helix' DNA-binding domain"/>
    <property type="match status" value="1"/>
</dbReference>
<keyword evidence="7" id="KW-1185">Reference proteome</keyword>
<dbReference type="Pfam" id="PF00126">
    <property type="entry name" value="HTH_1"/>
    <property type="match status" value="1"/>
</dbReference>
<evidence type="ECO:0000259" key="5">
    <source>
        <dbReference type="PROSITE" id="PS50931"/>
    </source>
</evidence>
<accession>A0A7W9B709</accession>
<name>A0A7W9B709_9SPHN</name>
<keyword evidence="4" id="KW-0804">Transcription</keyword>
<dbReference type="Gene3D" id="1.10.10.10">
    <property type="entry name" value="Winged helix-like DNA-binding domain superfamily/Winged helix DNA-binding domain"/>
    <property type="match status" value="1"/>
</dbReference>
<keyword evidence="3 6" id="KW-0238">DNA-binding</keyword>
<evidence type="ECO:0000256" key="2">
    <source>
        <dbReference type="ARBA" id="ARBA00023015"/>
    </source>
</evidence>
<gene>
    <name evidence="6" type="ORF">FHR21_002792</name>
</gene>
<dbReference type="RefSeq" id="WP_184099242.1">
    <property type="nucleotide sequence ID" value="NZ_JACIJH010000009.1"/>
</dbReference>
<proteinExistence type="inferred from homology"/>
<protein>
    <submittedName>
        <fullName evidence="6">DNA-binding transcriptional LysR family regulator</fullName>
    </submittedName>
</protein>
<comment type="similarity">
    <text evidence="1">Belongs to the LysR transcriptional regulatory family.</text>
</comment>
<organism evidence="6 7">
    <name type="scientific">Sphingopyxis panaciterrulae</name>
    <dbReference type="NCBI Taxonomy" id="462372"/>
    <lineage>
        <taxon>Bacteria</taxon>
        <taxon>Pseudomonadati</taxon>
        <taxon>Pseudomonadota</taxon>
        <taxon>Alphaproteobacteria</taxon>
        <taxon>Sphingomonadales</taxon>
        <taxon>Sphingomonadaceae</taxon>
        <taxon>Sphingopyxis</taxon>
    </lineage>
</organism>
<dbReference type="PANTHER" id="PTHR30346">
    <property type="entry name" value="TRANSCRIPTIONAL DUAL REGULATOR HCAR-RELATED"/>
    <property type="match status" value="1"/>
</dbReference>
<keyword evidence="2" id="KW-0805">Transcription regulation</keyword>
<dbReference type="GO" id="GO:0003700">
    <property type="term" value="F:DNA-binding transcription factor activity"/>
    <property type="evidence" value="ECO:0007669"/>
    <property type="project" value="InterPro"/>
</dbReference>
<dbReference type="InterPro" id="IPR036390">
    <property type="entry name" value="WH_DNA-bd_sf"/>
</dbReference>
<dbReference type="EMBL" id="JACIJH010000009">
    <property type="protein sequence ID" value="MBB5707426.1"/>
    <property type="molecule type" value="Genomic_DNA"/>
</dbReference>
<dbReference type="GO" id="GO:0003677">
    <property type="term" value="F:DNA binding"/>
    <property type="evidence" value="ECO:0007669"/>
    <property type="project" value="UniProtKB-KW"/>
</dbReference>
<feature type="domain" description="HTH lysR-type" evidence="5">
    <location>
        <begin position="17"/>
        <end position="70"/>
    </location>
</feature>
<sequence length="307" mass="34145">MYDHHQYDRSIVLSPLHLSRFAAVARTMSFSAAARALGIDQATLSRQIRQLERDLGFALFQRTTRTVTLTEEGATLVPEAEALTAAWEAAQARIRLLRRENGARLRFGMHPFVYWSSEIRALLKAFCDEGRGTVETSSGTSMRSLGKLDLGLLDAALALKSLLPDSYERIPAMQVTPHLVLPAEHPVASESVVTDEMMSSIRTATFRPSRDRQDFDAVFGAVLANSADITVVSEGAAAVVFHAVADRLAMISLRPHESPAPEGFVRRPLARAQPVDFVLARTQRDDRGTINRFWNLAQRMFERRRSA</sequence>
<dbReference type="AlphaFoldDB" id="A0A7W9B709"/>
<dbReference type="InterPro" id="IPR000847">
    <property type="entry name" value="LysR_HTH_N"/>
</dbReference>
<dbReference type="GO" id="GO:0032993">
    <property type="term" value="C:protein-DNA complex"/>
    <property type="evidence" value="ECO:0007669"/>
    <property type="project" value="TreeGrafter"/>
</dbReference>
<reference evidence="6 7" key="1">
    <citation type="submission" date="2020-08" db="EMBL/GenBank/DDBJ databases">
        <title>Genomic Encyclopedia of Type Strains, Phase IV (KMG-IV): sequencing the most valuable type-strain genomes for metagenomic binning, comparative biology and taxonomic classification.</title>
        <authorList>
            <person name="Goeker M."/>
        </authorList>
    </citation>
    <scope>NUCLEOTIDE SEQUENCE [LARGE SCALE GENOMIC DNA]</scope>
    <source>
        <strain evidence="6 7">DSM 27163</strain>
    </source>
</reference>
<dbReference type="Proteomes" id="UP000537161">
    <property type="component" value="Unassembled WGS sequence"/>
</dbReference>